<dbReference type="PANTHER" id="PTHR37042:SF4">
    <property type="entry name" value="OUTER MEMBRANE PROTEIN RV1973"/>
    <property type="match status" value="1"/>
</dbReference>
<dbReference type="PANTHER" id="PTHR37042">
    <property type="entry name" value="OUTER MEMBRANE PROTEIN RV1973"/>
    <property type="match status" value="1"/>
</dbReference>
<comment type="subcellular location">
    <subcellularLocation>
        <location evidence="1">Membrane</location>
    </subcellularLocation>
</comment>
<dbReference type="RefSeq" id="WP_310298557.1">
    <property type="nucleotide sequence ID" value="NZ_BAAAPS010000002.1"/>
</dbReference>
<evidence type="ECO:0008006" key="5">
    <source>
        <dbReference type="Google" id="ProtNLM"/>
    </source>
</evidence>
<evidence type="ECO:0000256" key="2">
    <source>
        <dbReference type="ARBA" id="ARBA00023136"/>
    </source>
</evidence>
<keyword evidence="4" id="KW-1185">Reference proteome</keyword>
<name>A0ABU2BS53_9ACTN</name>
<proteinExistence type="predicted"/>
<evidence type="ECO:0000256" key="1">
    <source>
        <dbReference type="ARBA" id="ARBA00004370"/>
    </source>
</evidence>
<reference evidence="3 4" key="1">
    <citation type="submission" date="2023-07" db="EMBL/GenBank/DDBJ databases">
        <title>Sequencing the genomes of 1000 actinobacteria strains.</title>
        <authorList>
            <person name="Klenk H.-P."/>
        </authorList>
    </citation>
    <scope>NUCLEOTIDE SEQUENCE [LARGE SCALE GENOMIC DNA]</scope>
    <source>
        <strain evidence="3 4">DSM 19426</strain>
    </source>
</reference>
<organism evidence="3 4">
    <name type="scientific">Nocardioides marmoribigeumensis</name>
    <dbReference type="NCBI Taxonomy" id="433649"/>
    <lineage>
        <taxon>Bacteria</taxon>
        <taxon>Bacillati</taxon>
        <taxon>Actinomycetota</taxon>
        <taxon>Actinomycetes</taxon>
        <taxon>Propionibacteriales</taxon>
        <taxon>Nocardioidaceae</taxon>
        <taxon>Nocardioides</taxon>
    </lineage>
</organism>
<accession>A0ABU2BS53</accession>
<dbReference type="EMBL" id="JAVDYG010000001">
    <property type="protein sequence ID" value="MDR7361101.1"/>
    <property type="molecule type" value="Genomic_DNA"/>
</dbReference>
<sequence length="170" mass="18793">MSRSRRWTGWVALAALLVPVVLSVAAWVVLSRKASDAEESVAADRAALDAATAQTLSWASVDYRKIDDFVSRVEQGATGPFLQQFKQSEQPLRRLIQQNRSVQVPTIPKDGAALLERRGSEARVLIVMDADVTNRSTSTPQPRQYRLQVTVTRVGGRWLTSNLEFVDATA</sequence>
<comment type="caution">
    <text evidence="3">The sequence shown here is derived from an EMBL/GenBank/DDBJ whole genome shotgun (WGS) entry which is preliminary data.</text>
</comment>
<evidence type="ECO:0000313" key="4">
    <source>
        <dbReference type="Proteomes" id="UP001183648"/>
    </source>
</evidence>
<gene>
    <name evidence="3" type="ORF">J2S63_000654</name>
</gene>
<dbReference type="Proteomes" id="UP001183648">
    <property type="component" value="Unassembled WGS sequence"/>
</dbReference>
<protein>
    <recommendedName>
        <fullName evidence="5">Mce-associated membrane protein</fullName>
    </recommendedName>
</protein>
<keyword evidence="2" id="KW-0472">Membrane</keyword>
<evidence type="ECO:0000313" key="3">
    <source>
        <dbReference type="EMBL" id="MDR7361101.1"/>
    </source>
</evidence>